<evidence type="ECO:0000256" key="3">
    <source>
        <dbReference type="ARBA" id="ARBA00022512"/>
    </source>
</evidence>
<comment type="caution">
    <text evidence="11">The sequence shown here is derived from an EMBL/GenBank/DDBJ whole genome shotgun (WGS) entry which is preliminary data.</text>
</comment>
<accession>A0AAD4J9I0</accession>
<proteinExistence type="inferred from homology"/>
<evidence type="ECO:0000256" key="9">
    <source>
        <dbReference type="RuleBase" id="RU361169"/>
    </source>
</evidence>
<evidence type="ECO:0000313" key="11">
    <source>
        <dbReference type="EMBL" id="KAH6829649.1"/>
    </source>
</evidence>
<comment type="subcellular location">
    <subcellularLocation>
        <location evidence="1">Secreted</location>
        <location evidence="1">Cell wall</location>
    </subcellularLocation>
</comment>
<dbReference type="PANTHER" id="PTHR31375">
    <property type="match status" value="1"/>
</dbReference>
<keyword evidence="3" id="KW-0134">Cell wall</keyword>
<name>A0AAD4J9I0_PERFH</name>
<gene>
    <name evidence="11" type="ORF">C2S53_011428</name>
</gene>
<keyword evidence="7" id="KW-0961">Cell wall biogenesis/degradation</keyword>
<organism evidence="11 12">
    <name type="scientific">Perilla frutescens var. hirtella</name>
    <name type="common">Perilla citriodora</name>
    <name type="synonym">Perilla setoyensis</name>
    <dbReference type="NCBI Taxonomy" id="608512"/>
    <lineage>
        <taxon>Eukaryota</taxon>
        <taxon>Viridiplantae</taxon>
        <taxon>Streptophyta</taxon>
        <taxon>Embryophyta</taxon>
        <taxon>Tracheophyta</taxon>
        <taxon>Spermatophyta</taxon>
        <taxon>Magnoliopsida</taxon>
        <taxon>eudicotyledons</taxon>
        <taxon>Gunneridae</taxon>
        <taxon>Pentapetalae</taxon>
        <taxon>asterids</taxon>
        <taxon>lamiids</taxon>
        <taxon>Lamiales</taxon>
        <taxon>Lamiaceae</taxon>
        <taxon>Nepetoideae</taxon>
        <taxon>Elsholtzieae</taxon>
        <taxon>Perilla</taxon>
    </lineage>
</organism>
<dbReference type="PROSITE" id="PS00502">
    <property type="entry name" value="POLYGALACTURONASE"/>
    <property type="match status" value="1"/>
</dbReference>
<evidence type="ECO:0000256" key="5">
    <source>
        <dbReference type="ARBA" id="ARBA00022801"/>
    </source>
</evidence>
<dbReference type="SUPFAM" id="SSF51126">
    <property type="entry name" value="Pectin lyase-like"/>
    <property type="match status" value="1"/>
</dbReference>
<evidence type="ECO:0000256" key="4">
    <source>
        <dbReference type="ARBA" id="ARBA00022525"/>
    </source>
</evidence>
<dbReference type="InterPro" id="IPR012334">
    <property type="entry name" value="Pectin_lyas_fold"/>
</dbReference>
<feature type="signal peptide" evidence="10">
    <location>
        <begin position="1"/>
        <end position="22"/>
    </location>
</feature>
<keyword evidence="4" id="KW-0964">Secreted</keyword>
<dbReference type="GO" id="GO:0071555">
    <property type="term" value="P:cell wall organization"/>
    <property type="evidence" value="ECO:0007669"/>
    <property type="project" value="UniProtKB-KW"/>
</dbReference>
<evidence type="ECO:0000313" key="12">
    <source>
        <dbReference type="Proteomes" id="UP001190926"/>
    </source>
</evidence>
<keyword evidence="10" id="KW-0732">Signal</keyword>
<dbReference type="Pfam" id="PF00295">
    <property type="entry name" value="Glyco_hydro_28"/>
    <property type="match status" value="1"/>
</dbReference>
<evidence type="ECO:0000256" key="10">
    <source>
        <dbReference type="SAM" id="SignalP"/>
    </source>
</evidence>
<dbReference type="FunFam" id="2.160.20.10:FF:000004">
    <property type="entry name" value="Pectin lyase-like superfamily protein"/>
    <property type="match status" value="1"/>
</dbReference>
<dbReference type="EMBL" id="SDAM02000106">
    <property type="protein sequence ID" value="KAH6829649.1"/>
    <property type="molecule type" value="Genomic_DNA"/>
</dbReference>
<dbReference type="InterPro" id="IPR011050">
    <property type="entry name" value="Pectin_lyase_fold/virulence"/>
</dbReference>
<reference evidence="11 12" key="1">
    <citation type="journal article" date="2021" name="Nat. Commun.">
        <title>Incipient diploidization of the medicinal plant Perilla within 10,000 years.</title>
        <authorList>
            <person name="Zhang Y."/>
            <person name="Shen Q."/>
            <person name="Leng L."/>
            <person name="Zhang D."/>
            <person name="Chen S."/>
            <person name="Shi Y."/>
            <person name="Ning Z."/>
            <person name="Chen S."/>
        </authorList>
    </citation>
    <scope>NUCLEOTIDE SEQUENCE [LARGE SCALE GENOMIC DNA]</scope>
    <source>
        <strain evidence="12">cv. PC099</strain>
    </source>
</reference>
<dbReference type="GO" id="GO:0005975">
    <property type="term" value="P:carbohydrate metabolic process"/>
    <property type="evidence" value="ECO:0007669"/>
    <property type="project" value="InterPro"/>
</dbReference>
<keyword evidence="5 9" id="KW-0378">Hydrolase</keyword>
<protein>
    <recommendedName>
        <fullName evidence="13">Polygalacturonase</fullName>
    </recommendedName>
</protein>
<dbReference type="InterPro" id="IPR000743">
    <property type="entry name" value="Glyco_hydro_28"/>
</dbReference>
<evidence type="ECO:0008006" key="13">
    <source>
        <dbReference type="Google" id="ProtNLM"/>
    </source>
</evidence>
<dbReference type="AlphaFoldDB" id="A0AAD4J9I0"/>
<dbReference type="InterPro" id="IPR006626">
    <property type="entry name" value="PbH1"/>
</dbReference>
<keyword evidence="12" id="KW-1185">Reference proteome</keyword>
<dbReference type="Proteomes" id="UP001190926">
    <property type="component" value="Unassembled WGS sequence"/>
</dbReference>
<evidence type="ECO:0000256" key="6">
    <source>
        <dbReference type="ARBA" id="ARBA00023295"/>
    </source>
</evidence>
<evidence type="ECO:0000256" key="2">
    <source>
        <dbReference type="ARBA" id="ARBA00008834"/>
    </source>
</evidence>
<dbReference type="Gene3D" id="2.160.20.10">
    <property type="entry name" value="Single-stranded right-handed beta-helix, Pectin lyase-like"/>
    <property type="match status" value="1"/>
</dbReference>
<feature type="active site" evidence="8">
    <location>
        <position position="244"/>
    </location>
</feature>
<evidence type="ECO:0000256" key="8">
    <source>
        <dbReference type="PROSITE-ProRule" id="PRU10052"/>
    </source>
</evidence>
<keyword evidence="6 9" id="KW-0326">Glycosidase</keyword>
<dbReference type="SMART" id="SM00710">
    <property type="entry name" value="PbH1"/>
    <property type="match status" value="4"/>
</dbReference>
<dbReference type="GO" id="GO:0004650">
    <property type="term" value="F:polygalacturonase activity"/>
    <property type="evidence" value="ECO:0007669"/>
    <property type="project" value="InterPro"/>
</dbReference>
<feature type="chain" id="PRO_5042198113" description="Polygalacturonase" evidence="10">
    <location>
        <begin position="23"/>
        <end position="411"/>
    </location>
</feature>
<sequence length="411" mass="45303">MMEQKLILLILFVFPFFTYSDAELKRLPIFDIRKFGAKPNEDISQALVNAWKKAIASPNACKIYIPRGIWMLSQVELFGPNKAHIEFSVKGTIQAYSDIQKVPNKQADWITFSQINYFTLTGGGLFHGNGRTAWKSNDCKRNRHCIKLPINLSFNFMKNAIIQDVTTKDSKNSHAKCFACHNVTFLRFTVSAPADSPNTDGLHLSHSSSVNVVSSTIQTGDDCISMSSGMSQVRIRDVTCGPGHGVSIGSLGGSPAELDVSGIYVTNCTFIRTQNGVRVKTWPSGPATLEISDIQFEDLIMVEAGNPVIIDQEYCPSHFCDRSRPSSIKVRKVRIKNIRGTTKTAEAITLKCSGSKPCEDVEIGDVDLKYVGKHGCIITTKCADVKLRSVGNHNPPVCAINSLSHHHRHCA</sequence>
<evidence type="ECO:0000256" key="7">
    <source>
        <dbReference type="ARBA" id="ARBA00023316"/>
    </source>
</evidence>
<comment type="similarity">
    <text evidence="2 9">Belongs to the glycosyl hydrolase 28 family.</text>
</comment>
<evidence type="ECO:0000256" key="1">
    <source>
        <dbReference type="ARBA" id="ARBA00004191"/>
    </source>
</evidence>